<protein>
    <submittedName>
        <fullName evidence="2">Uncharacterized protein</fullName>
    </submittedName>
</protein>
<proteinExistence type="predicted"/>
<feature type="compositionally biased region" description="Basic residues" evidence="1">
    <location>
        <begin position="1"/>
        <end position="10"/>
    </location>
</feature>
<feature type="region of interest" description="Disordered" evidence="1">
    <location>
        <begin position="1"/>
        <end position="23"/>
    </location>
</feature>
<evidence type="ECO:0000313" key="2">
    <source>
        <dbReference type="EMBL" id="KKN35364.1"/>
    </source>
</evidence>
<accession>A0A0F9PYS6</accession>
<comment type="caution">
    <text evidence="2">The sequence shown here is derived from an EMBL/GenBank/DDBJ whole genome shotgun (WGS) entry which is preliminary data.</text>
</comment>
<organism evidence="2">
    <name type="scientific">marine sediment metagenome</name>
    <dbReference type="NCBI Taxonomy" id="412755"/>
    <lineage>
        <taxon>unclassified sequences</taxon>
        <taxon>metagenomes</taxon>
        <taxon>ecological metagenomes</taxon>
    </lineage>
</organism>
<gene>
    <name evidence="2" type="ORF">LCGC14_0784480</name>
</gene>
<name>A0A0F9PYS6_9ZZZZ</name>
<dbReference type="EMBL" id="LAZR01002043">
    <property type="protein sequence ID" value="KKN35364.1"/>
    <property type="molecule type" value="Genomic_DNA"/>
</dbReference>
<sequence length="70" mass="7677">MSFARWHHHVPPAVVDQDDGKPTKSVLSKLKNDDLIAMATELGVELTGDEVKADLVEAILANHVDDVDEE</sequence>
<dbReference type="AlphaFoldDB" id="A0A0F9PYS6"/>
<reference evidence="2" key="1">
    <citation type="journal article" date="2015" name="Nature">
        <title>Complex archaea that bridge the gap between prokaryotes and eukaryotes.</title>
        <authorList>
            <person name="Spang A."/>
            <person name="Saw J.H."/>
            <person name="Jorgensen S.L."/>
            <person name="Zaremba-Niedzwiedzka K."/>
            <person name="Martijn J."/>
            <person name="Lind A.E."/>
            <person name="van Eijk R."/>
            <person name="Schleper C."/>
            <person name="Guy L."/>
            <person name="Ettema T.J."/>
        </authorList>
    </citation>
    <scope>NUCLEOTIDE SEQUENCE</scope>
</reference>
<evidence type="ECO:0000256" key="1">
    <source>
        <dbReference type="SAM" id="MobiDB-lite"/>
    </source>
</evidence>